<dbReference type="Proteomes" id="UP001180556">
    <property type="component" value="Unassembled WGS sequence"/>
</dbReference>
<organism evidence="2 3">
    <name type="scientific">Streptomyces stephensoniae</name>
    <dbReference type="NCBI Taxonomy" id="3375367"/>
    <lineage>
        <taxon>Bacteria</taxon>
        <taxon>Bacillati</taxon>
        <taxon>Actinomycetota</taxon>
        <taxon>Actinomycetes</taxon>
        <taxon>Kitasatosporales</taxon>
        <taxon>Streptomycetaceae</taxon>
        <taxon>Streptomyces</taxon>
    </lineage>
</organism>
<feature type="compositionally biased region" description="Gly residues" evidence="1">
    <location>
        <begin position="180"/>
        <end position="193"/>
    </location>
</feature>
<evidence type="ECO:0000313" key="2">
    <source>
        <dbReference type="EMBL" id="MDT0489361.1"/>
    </source>
</evidence>
<gene>
    <name evidence="2" type="ORF">RM717_02435</name>
</gene>
<evidence type="ECO:0000313" key="3">
    <source>
        <dbReference type="Proteomes" id="UP001180556"/>
    </source>
</evidence>
<evidence type="ECO:0000256" key="1">
    <source>
        <dbReference type="SAM" id="MobiDB-lite"/>
    </source>
</evidence>
<name>A0ABU2VW73_9ACTN</name>
<dbReference type="EMBL" id="JAVRFG010000002">
    <property type="protein sequence ID" value="MDT0489361.1"/>
    <property type="molecule type" value="Genomic_DNA"/>
</dbReference>
<reference evidence="3" key="1">
    <citation type="submission" date="2023-07" db="EMBL/GenBank/DDBJ databases">
        <title>30 novel species of actinomycetes from the DSMZ collection.</title>
        <authorList>
            <person name="Nouioui I."/>
        </authorList>
    </citation>
    <scope>NUCLEOTIDE SEQUENCE [LARGE SCALE GENOMIC DNA]</scope>
    <source>
        <strain evidence="3">DSM 40932</strain>
    </source>
</reference>
<keyword evidence="3" id="KW-1185">Reference proteome</keyword>
<comment type="caution">
    <text evidence="2">The sequence shown here is derived from an EMBL/GenBank/DDBJ whole genome shotgun (WGS) entry which is preliminary data.</text>
</comment>
<feature type="compositionally biased region" description="Gly residues" evidence="1">
    <location>
        <begin position="137"/>
        <end position="159"/>
    </location>
</feature>
<dbReference type="RefSeq" id="WP_311595565.1">
    <property type="nucleotide sequence ID" value="NZ_JAVRFG010000002.1"/>
</dbReference>
<accession>A0ABU2VW73</accession>
<sequence>MAEIEVPGPEPDWQPATQPSYGTGRNPAHQFSVWEHSVHLFQMIGVLALPVQPVAERLRLIVERSWDGLDSLDAVLFELQGFGFAISKHDGNPVGVSYVWLTMPHEQADQALDTLLEVVGIGEDAVVFRGNPHEGPGEGLGGGCGGNLGGSSGEGPGKGSGEDLGERIGPARIGPARDGGALGCGSPDGGSSDGGSPDSGSSDGGSPGDGTGGTSSASPRTWFRRALRTARASGFPFRK</sequence>
<proteinExistence type="predicted"/>
<protein>
    <submittedName>
        <fullName evidence="2">Uncharacterized protein</fullName>
    </submittedName>
</protein>
<feature type="region of interest" description="Disordered" evidence="1">
    <location>
        <begin position="129"/>
        <end position="222"/>
    </location>
</feature>
<feature type="compositionally biased region" description="Gly residues" evidence="1">
    <location>
        <begin position="202"/>
        <end position="213"/>
    </location>
</feature>
<feature type="region of interest" description="Disordered" evidence="1">
    <location>
        <begin position="1"/>
        <end position="24"/>
    </location>
</feature>